<dbReference type="OrthoDB" id="6903905at2"/>
<reference evidence="1 2" key="1">
    <citation type="submission" date="2016-01" db="EMBL/GenBank/DDBJ databases">
        <title>Annotation of Pseudomonas oryzihabitans USDA-ARS-USMARC-56511.</title>
        <authorList>
            <person name="Harhay G.P."/>
            <person name="Harhay D.M."/>
            <person name="Smith T.P.L."/>
            <person name="Bono J.L."/>
            <person name="Heaton M.P."/>
            <person name="Clawson M.L."/>
            <person name="Chitko-Mckown C.G."/>
            <person name="Capik S.F."/>
            <person name="DeDonder K.D."/>
            <person name="Apley M.D."/>
            <person name="Lubbers B.V."/>
            <person name="White B.J."/>
            <person name="Larson R.L."/>
        </authorList>
    </citation>
    <scope>NUCLEOTIDE SEQUENCE [LARGE SCALE GENOMIC DNA]</scope>
    <source>
        <strain evidence="1 2">USDA-ARS-USMARC-56511</strain>
    </source>
</reference>
<evidence type="ECO:0000313" key="1">
    <source>
        <dbReference type="EMBL" id="ALZ84658.1"/>
    </source>
</evidence>
<name>A0A0U4WH82_9PSED</name>
<evidence type="ECO:0000313" key="2">
    <source>
        <dbReference type="Proteomes" id="UP000064137"/>
    </source>
</evidence>
<sequence length="132" mass="14512">MTIQPWTAVDDLRPAVALVILHRGLEPAVTVELRTGLPGCSDLPVLQLEDAARLHEDWLARGPQSRVVNLLSRLGSDCLLLVVEPEGASELEWLGSVAGQRLQHFSTATPTSELIARLQQLRRERLLAVLPL</sequence>
<protein>
    <submittedName>
        <fullName evidence="1">Uncharacterized protein</fullName>
    </submittedName>
</protein>
<dbReference type="EMBL" id="CP013987">
    <property type="protein sequence ID" value="ALZ84658.1"/>
    <property type="molecule type" value="Genomic_DNA"/>
</dbReference>
<dbReference type="KEGG" id="por:APT59_10790"/>
<proteinExistence type="predicted"/>
<dbReference type="AlphaFoldDB" id="A0A0U4WH82"/>
<accession>A0A0U4WH82</accession>
<dbReference type="RefSeq" id="WP_059314848.1">
    <property type="nucleotide sequence ID" value="NZ_CP013987.1"/>
</dbReference>
<gene>
    <name evidence="1" type="ORF">APT59_10790</name>
</gene>
<organism evidence="1 2">
    <name type="scientific">Pseudomonas oryzihabitans</name>
    <dbReference type="NCBI Taxonomy" id="47885"/>
    <lineage>
        <taxon>Bacteria</taxon>
        <taxon>Pseudomonadati</taxon>
        <taxon>Pseudomonadota</taxon>
        <taxon>Gammaproteobacteria</taxon>
        <taxon>Pseudomonadales</taxon>
        <taxon>Pseudomonadaceae</taxon>
        <taxon>Pseudomonas</taxon>
    </lineage>
</organism>
<dbReference type="Proteomes" id="UP000064137">
    <property type="component" value="Chromosome"/>
</dbReference>